<evidence type="ECO:0000313" key="3">
    <source>
        <dbReference type="Proteomes" id="UP000003704"/>
    </source>
</evidence>
<dbReference type="Proteomes" id="UP000003704">
    <property type="component" value="Unassembled WGS sequence"/>
</dbReference>
<dbReference type="STRING" id="1172194.WQQ_38170"/>
<name>I7ZAD0_9GAMM</name>
<feature type="compositionally biased region" description="Basic and acidic residues" evidence="1">
    <location>
        <begin position="25"/>
        <end position="39"/>
    </location>
</feature>
<sequence>MAQITLEASAPPAQATESDPEAAEGNDHENASVRGGRPE</sequence>
<evidence type="ECO:0000313" key="2">
    <source>
        <dbReference type="EMBL" id="EIT68622.1"/>
    </source>
</evidence>
<gene>
    <name evidence="2" type="ORF">WQQ_38170</name>
</gene>
<keyword evidence="3" id="KW-1185">Reference proteome</keyword>
<organism evidence="2 3">
    <name type="scientific">Hydrocarboniphaga effusa AP103</name>
    <dbReference type="NCBI Taxonomy" id="1172194"/>
    <lineage>
        <taxon>Bacteria</taxon>
        <taxon>Pseudomonadati</taxon>
        <taxon>Pseudomonadota</taxon>
        <taxon>Gammaproteobacteria</taxon>
        <taxon>Nevskiales</taxon>
        <taxon>Nevskiaceae</taxon>
        <taxon>Hydrocarboniphaga</taxon>
    </lineage>
</organism>
<accession>I7ZAD0</accession>
<comment type="caution">
    <text evidence="2">The sequence shown here is derived from an EMBL/GenBank/DDBJ whole genome shotgun (WGS) entry which is preliminary data.</text>
</comment>
<reference evidence="2 3" key="1">
    <citation type="journal article" date="2012" name="J. Bacteriol.">
        <title>Genome Sequence of n-Alkane-Degrading Hydrocarboniphaga effusa Strain AP103T (ATCC BAA-332T).</title>
        <authorList>
            <person name="Chang H.K."/>
            <person name="Zylstra G.J."/>
            <person name="Chae J.C."/>
        </authorList>
    </citation>
    <scope>NUCLEOTIDE SEQUENCE [LARGE SCALE GENOMIC DNA]</scope>
    <source>
        <strain evidence="2 3">AP103</strain>
    </source>
</reference>
<proteinExistence type="predicted"/>
<dbReference type="PATRIC" id="fig|1172194.4.peg.3704"/>
<dbReference type="EMBL" id="AKGD01000003">
    <property type="protein sequence ID" value="EIT68622.1"/>
    <property type="molecule type" value="Genomic_DNA"/>
</dbReference>
<dbReference type="AlphaFoldDB" id="I7ZAD0"/>
<evidence type="ECO:0000256" key="1">
    <source>
        <dbReference type="SAM" id="MobiDB-lite"/>
    </source>
</evidence>
<feature type="region of interest" description="Disordered" evidence="1">
    <location>
        <begin position="1"/>
        <end position="39"/>
    </location>
</feature>
<protein>
    <submittedName>
        <fullName evidence="2">Uncharacterized protein</fullName>
    </submittedName>
</protein>